<dbReference type="Pfam" id="PF14493">
    <property type="entry name" value="HTH_40"/>
    <property type="match status" value="1"/>
</dbReference>
<evidence type="ECO:0000313" key="1">
    <source>
        <dbReference type="EMBL" id="SUM55082.1"/>
    </source>
</evidence>
<evidence type="ECO:0000313" key="2">
    <source>
        <dbReference type="Proteomes" id="UP000254412"/>
    </source>
</evidence>
<organism evidence="1 2">
    <name type="scientific">Staphylococcus nepalensis</name>
    <dbReference type="NCBI Taxonomy" id="214473"/>
    <lineage>
        <taxon>Bacteria</taxon>
        <taxon>Bacillati</taxon>
        <taxon>Bacillota</taxon>
        <taxon>Bacilli</taxon>
        <taxon>Bacillales</taxon>
        <taxon>Staphylococcaceae</taxon>
        <taxon>Staphylococcus</taxon>
    </lineage>
</organism>
<dbReference type="AlphaFoldDB" id="A0A380GKY0"/>
<dbReference type="InterPro" id="IPR008308">
    <property type="entry name" value="YpbB-like"/>
</dbReference>
<sequence>MYNIIHLSLTQAHNYKTEKSIYNIITGKKSHQTFFDACSQQLLSLYHSLPNLKYPSFVGNVHDFKMNEDSEQRIRVHPRHTYDSLLNTFKAIQLLVQTVSNTEHGMFQFIPVTHHSTIQQRVKAVYKEIKNADTQYKLIEELNVLFKSIIEKNNTLYIHYYLQGFEESMYTRQQISLIENVSQKRLFELELNDLVMMMFELEEQAKYPILNKLIILPTLLFKTEQTFSGIKNGLSFNQLANMQNVKPNTIEDHILELFIKGYLSKYKDYLNSQHDTSFLRFYIGNRGERLRNYKEKFPELSYFEIKLLIVGFERGDLNVTT</sequence>
<name>A0A380GKY0_9STAP</name>
<dbReference type="RefSeq" id="WP_103373531.1">
    <property type="nucleotide sequence ID" value="NZ_BMCF01000002.1"/>
</dbReference>
<dbReference type="PIRSF" id="PIRSF021350">
    <property type="entry name" value="UCP021350"/>
    <property type="match status" value="1"/>
</dbReference>
<accession>A0A380GKY0</accession>
<protein>
    <submittedName>
        <fullName evidence="1">Uncharacterized protein</fullName>
    </submittedName>
</protein>
<gene>
    <name evidence="1" type="ORF">NCTC13834_01439</name>
</gene>
<dbReference type="Proteomes" id="UP000254412">
    <property type="component" value="Unassembled WGS sequence"/>
</dbReference>
<dbReference type="EMBL" id="UHDS01000001">
    <property type="protein sequence ID" value="SUM55082.1"/>
    <property type="molecule type" value="Genomic_DNA"/>
</dbReference>
<proteinExistence type="predicted"/>
<dbReference type="InterPro" id="IPR029491">
    <property type="entry name" value="Helicase_HTH"/>
</dbReference>
<reference evidence="1 2" key="1">
    <citation type="submission" date="2018-06" db="EMBL/GenBank/DDBJ databases">
        <authorList>
            <consortium name="Pathogen Informatics"/>
            <person name="Doyle S."/>
        </authorList>
    </citation>
    <scope>NUCLEOTIDE SEQUENCE [LARGE SCALE GENOMIC DNA]</scope>
    <source>
        <strain evidence="1 2">NCTC13834</strain>
    </source>
</reference>